<feature type="region of interest" description="Disordered" evidence="17">
    <location>
        <begin position="57"/>
        <end position="474"/>
    </location>
</feature>
<evidence type="ECO:0000256" key="7">
    <source>
        <dbReference type="ARBA" id="ARBA00022787"/>
    </source>
</evidence>
<dbReference type="Pfam" id="PF10488">
    <property type="entry name" value="PP1c_bdg"/>
    <property type="match status" value="1"/>
</dbReference>
<dbReference type="InterPro" id="IPR051254">
    <property type="entry name" value="PPP1R15"/>
</dbReference>
<keyword evidence="5" id="KW-0053">Apoptosis</keyword>
<keyword evidence="7" id="KW-1000">Mitochondrion outer membrane</keyword>
<dbReference type="GO" id="GO:0032058">
    <property type="term" value="P:positive regulation of translational initiation in response to stress"/>
    <property type="evidence" value="ECO:0007669"/>
    <property type="project" value="Ensembl"/>
</dbReference>
<feature type="compositionally biased region" description="Acidic residues" evidence="17">
    <location>
        <begin position="344"/>
        <end position="372"/>
    </location>
</feature>
<dbReference type="GO" id="GO:0036490">
    <property type="term" value="P:regulation of translation in response to endoplasmic reticulum stress"/>
    <property type="evidence" value="ECO:0007669"/>
    <property type="project" value="Ensembl"/>
</dbReference>
<feature type="compositionally biased region" description="Basic and acidic residues" evidence="17">
    <location>
        <begin position="261"/>
        <end position="279"/>
    </location>
</feature>
<keyword evidence="12" id="KW-0496">Mitochondrion</keyword>
<evidence type="ECO:0000256" key="13">
    <source>
        <dbReference type="ARBA" id="ARBA00023136"/>
    </source>
</evidence>
<feature type="compositionally biased region" description="Polar residues" evidence="17">
    <location>
        <begin position="203"/>
        <end position="218"/>
    </location>
</feature>
<dbReference type="OMA" id="VRAWVYR"/>
<keyword evidence="10" id="KW-0810">Translation regulation</keyword>
<keyword evidence="8" id="KW-0256">Endoplasmic reticulum</keyword>
<evidence type="ECO:0000256" key="12">
    <source>
        <dbReference type="ARBA" id="ARBA00023128"/>
    </source>
</evidence>
<dbReference type="GeneTree" id="ENSGT00940000154404"/>
<keyword evidence="20" id="KW-1185">Reference proteome</keyword>
<dbReference type="STRING" id="37293.ENSANAP00000013831"/>
<evidence type="ECO:0000256" key="17">
    <source>
        <dbReference type="SAM" id="MobiDB-lite"/>
    </source>
</evidence>
<evidence type="ECO:0000256" key="5">
    <source>
        <dbReference type="ARBA" id="ARBA00022703"/>
    </source>
</evidence>
<keyword evidence="9" id="KW-0832">Ubl conjugation</keyword>
<evidence type="ECO:0000256" key="15">
    <source>
        <dbReference type="ARBA" id="ARBA00042438"/>
    </source>
</evidence>
<sequence length="664" mass="72044">MAPGQAPHQAARWRDAHPFFLLSPVMGFLSRAWSRLRGPGPPEPWLVEAVKGAEAGLKGEAKTPLTTPPTPWGGYSEEEAEDSGGPEGDREALGLKTSTSLPEAWGLSDDDDDKYSELEATSVPRGQGSQFADGHRAPLSPSLLIRTLQGSDKNSGEEKAEEEGVAEDEGVNRFSYPLSHRECCSAVEEEDDEAAAKKEACRTSPSALSPGSKPSTWVSCPGEEENQATEDEGRTEKSQGARETPMSPPSSGSYPTAWECHSGEASKEKKEKAQEEAGKGKAAPGPHSAAAQRPQLRAWRCQPSNEEEGEVKALGAAEKDGGADPPCIPATSAFLKAWVYQPGEDSEEEEGEEEDEDNEDSDTGSAEDEGEAETSASTLPVSAFLKAWVYRPEEDTEEEEDEDSHMGSSEDEGETETSASTPPASSFFKAWVYRPGEDTEEEDEDSDNDAEVAVGETESNPHPSHPAHSARFRDWVYQPGKETEEEEATEYWGEAEPCPFQVAIYVPGEKPPPPWAPPRLPLRLQRRLKHPESPTRDLDPETPLKARKVHFSEKVTVHLLAVWAGPAHAARRGPWEQFARDRSRFARRIAQAQELLSPCLTPAARARAWARLRNPPLARIPALTQTLPSSSVPSSPVQAMPLSQTVATPIPSCLGPLDLSGRCG</sequence>
<feature type="compositionally biased region" description="Acidic residues" evidence="17">
    <location>
        <begin position="159"/>
        <end position="169"/>
    </location>
</feature>
<dbReference type="AlphaFoldDB" id="A0A2K5CYS5"/>
<dbReference type="Proteomes" id="UP000233020">
    <property type="component" value="Unplaced"/>
</dbReference>
<proteinExistence type="inferred from homology"/>
<dbReference type="PANTHER" id="PTHR16489">
    <property type="entry name" value="GH11727P"/>
    <property type="match status" value="1"/>
</dbReference>
<comment type="similarity">
    <text evidence="3">Belongs to the PPP1R15 family.</text>
</comment>
<accession>A0A2K5CYS5</accession>
<evidence type="ECO:0000256" key="10">
    <source>
        <dbReference type="ARBA" id="ARBA00022845"/>
    </source>
</evidence>
<keyword evidence="6" id="KW-0677">Repeat</keyword>
<evidence type="ECO:0000256" key="14">
    <source>
        <dbReference type="ARBA" id="ARBA00040008"/>
    </source>
</evidence>
<keyword evidence="11" id="KW-0346">Stress response</keyword>
<dbReference type="GO" id="GO:0071074">
    <property type="term" value="F:eukaryotic initiation factor eIF2 binding"/>
    <property type="evidence" value="ECO:0007669"/>
    <property type="project" value="Ensembl"/>
</dbReference>
<evidence type="ECO:0000256" key="6">
    <source>
        <dbReference type="ARBA" id="ARBA00022737"/>
    </source>
</evidence>
<dbReference type="GO" id="GO:0000164">
    <property type="term" value="C:protein phosphatase type 1 complex"/>
    <property type="evidence" value="ECO:0007669"/>
    <property type="project" value="Ensembl"/>
</dbReference>
<evidence type="ECO:0000256" key="11">
    <source>
        <dbReference type="ARBA" id="ARBA00023016"/>
    </source>
</evidence>
<evidence type="ECO:0000256" key="2">
    <source>
        <dbReference type="ARBA" id="ARBA00004570"/>
    </source>
</evidence>
<comment type="subcellular location">
    <subcellularLocation>
        <location evidence="1">Endoplasmic reticulum membrane</location>
        <topology evidence="1">Peripheral membrane protein</topology>
        <orientation evidence="1">Cytoplasmic side</orientation>
    </subcellularLocation>
    <subcellularLocation>
        <location evidence="2">Mitochondrion outer membrane</location>
        <topology evidence="2">Peripheral membrane protein</topology>
        <orientation evidence="2">Cytoplasmic side</orientation>
    </subcellularLocation>
</comment>
<dbReference type="GO" id="GO:0005741">
    <property type="term" value="C:mitochondrial outer membrane"/>
    <property type="evidence" value="ECO:0007669"/>
    <property type="project" value="UniProtKB-SubCell"/>
</dbReference>
<keyword evidence="13" id="KW-0472">Membrane</keyword>
<evidence type="ECO:0000256" key="3">
    <source>
        <dbReference type="ARBA" id="ARBA00010161"/>
    </source>
</evidence>
<reference evidence="19" key="2">
    <citation type="submission" date="2025-09" db="UniProtKB">
        <authorList>
            <consortium name="Ensembl"/>
        </authorList>
    </citation>
    <scope>IDENTIFICATION</scope>
</reference>
<feature type="compositionally biased region" description="Low complexity" evidence="17">
    <location>
        <begin position="280"/>
        <end position="292"/>
    </location>
</feature>
<evidence type="ECO:0000259" key="18">
    <source>
        <dbReference type="Pfam" id="PF10488"/>
    </source>
</evidence>
<feature type="compositionally biased region" description="Acidic residues" evidence="17">
    <location>
        <begin position="438"/>
        <end position="450"/>
    </location>
</feature>
<feature type="compositionally biased region" description="Basic and acidic residues" evidence="17">
    <location>
        <begin position="231"/>
        <end position="240"/>
    </location>
</feature>
<keyword evidence="4" id="KW-0597">Phosphoprotein</keyword>
<reference evidence="19" key="1">
    <citation type="submission" date="2025-08" db="UniProtKB">
        <authorList>
            <consortium name="Ensembl"/>
        </authorList>
    </citation>
    <scope>IDENTIFICATION</scope>
</reference>
<evidence type="ECO:0000313" key="20">
    <source>
        <dbReference type="Proteomes" id="UP000233020"/>
    </source>
</evidence>
<evidence type="ECO:0000256" key="1">
    <source>
        <dbReference type="ARBA" id="ARBA00004397"/>
    </source>
</evidence>
<evidence type="ECO:0000256" key="8">
    <source>
        <dbReference type="ARBA" id="ARBA00022824"/>
    </source>
</evidence>
<feature type="compositionally biased region" description="Low complexity" evidence="17">
    <location>
        <begin position="416"/>
        <end position="428"/>
    </location>
</feature>
<dbReference type="GO" id="GO:0005789">
    <property type="term" value="C:endoplasmic reticulum membrane"/>
    <property type="evidence" value="ECO:0007669"/>
    <property type="project" value="UniProtKB-SubCell"/>
</dbReference>
<protein>
    <recommendedName>
        <fullName evidence="14">Protein phosphatase 1 regulatory subunit 15A</fullName>
    </recommendedName>
    <alternativeName>
        <fullName evidence="15">Growth arrest and DNA damage-inducible protein GADD34</fullName>
    </alternativeName>
</protein>
<dbReference type="GO" id="GO:0019901">
    <property type="term" value="F:protein kinase binding"/>
    <property type="evidence" value="ECO:0007669"/>
    <property type="project" value="Ensembl"/>
</dbReference>
<dbReference type="GO" id="GO:0006915">
    <property type="term" value="P:apoptotic process"/>
    <property type="evidence" value="ECO:0007669"/>
    <property type="project" value="UniProtKB-KW"/>
</dbReference>
<dbReference type="InterPro" id="IPR019523">
    <property type="entry name" value="Prot_Pase1_reg-su15A/B_C"/>
</dbReference>
<dbReference type="GO" id="GO:0070972">
    <property type="term" value="P:protein localization to endoplasmic reticulum"/>
    <property type="evidence" value="ECO:0007669"/>
    <property type="project" value="Ensembl"/>
</dbReference>
<evidence type="ECO:0000313" key="19">
    <source>
        <dbReference type="Ensembl" id="ENSANAP00000013831.1"/>
    </source>
</evidence>
<dbReference type="GO" id="GO:0043558">
    <property type="term" value="P:regulation of translational initiation in response to stress"/>
    <property type="evidence" value="ECO:0007669"/>
    <property type="project" value="Ensembl"/>
</dbReference>
<evidence type="ECO:0000256" key="4">
    <source>
        <dbReference type="ARBA" id="ARBA00022553"/>
    </source>
</evidence>
<dbReference type="Ensembl" id="ENSANAT00000031659.1">
    <property type="protein sequence ID" value="ENSANAP00000013831.1"/>
    <property type="gene ID" value="ENSANAG00000024830.1"/>
</dbReference>
<dbReference type="PANTHER" id="PTHR16489:SF14">
    <property type="entry name" value="PROTEIN PHOSPHATASE 1 REGULATORY SUBUNIT 15A"/>
    <property type="match status" value="1"/>
</dbReference>
<evidence type="ECO:0000256" key="9">
    <source>
        <dbReference type="ARBA" id="ARBA00022843"/>
    </source>
</evidence>
<dbReference type="GO" id="GO:0005794">
    <property type="term" value="C:Golgi apparatus"/>
    <property type="evidence" value="ECO:0007669"/>
    <property type="project" value="Ensembl"/>
</dbReference>
<gene>
    <name evidence="19" type="primary">PPP1R15A</name>
</gene>
<dbReference type="GO" id="GO:0008157">
    <property type="term" value="F:protein phosphatase 1 binding"/>
    <property type="evidence" value="ECO:0007669"/>
    <property type="project" value="Ensembl"/>
</dbReference>
<name>A0A2K5CYS5_AOTNA</name>
<comment type="subunit">
    <text evidence="16">Interacts with PPP1CA. Interacts with EIF2S1. Interacts with PCNA. Interacts with LYN and KMT2A/MLL1. Interacts with PPP1R1A and SMARCB1. Interacts with SMAD7. Interacts with BAG1. Interacts with NOX4.</text>
</comment>
<feature type="compositionally biased region" description="Acidic residues" evidence="17">
    <location>
        <begin position="394"/>
        <end position="415"/>
    </location>
</feature>
<evidence type="ECO:0000256" key="16">
    <source>
        <dbReference type="ARBA" id="ARBA00047011"/>
    </source>
</evidence>
<dbReference type="GO" id="GO:0072542">
    <property type="term" value="F:protein phosphatase activator activity"/>
    <property type="evidence" value="ECO:0007669"/>
    <property type="project" value="Ensembl"/>
</dbReference>
<feature type="domain" description="Protein phosphatase 1 regulatory subunit 15A/B C-terminal" evidence="18">
    <location>
        <begin position="542"/>
        <end position="612"/>
    </location>
</feature>
<organism evidence="19 20">
    <name type="scientific">Aotus nancymaae</name>
    <name type="common">Ma's night monkey</name>
    <dbReference type="NCBI Taxonomy" id="37293"/>
    <lineage>
        <taxon>Eukaryota</taxon>
        <taxon>Metazoa</taxon>
        <taxon>Chordata</taxon>
        <taxon>Craniata</taxon>
        <taxon>Vertebrata</taxon>
        <taxon>Euteleostomi</taxon>
        <taxon>Mammalia</taxon>
        <taxon>Eutheria</taxon>
        <taxon>Euarchontoglires</taxon>
        <taxon>Primates</taxon>
        <taxon>Haplorrhini</taxon>
        <taxon>Platyrrhini</taxon>
        <taxon>Aotidae</taxon>
        <taxon>Aotus</taxon>
    </lineage>
</organism>